<proteinExistence type="predicted"/>
<organism evidence="2 3">
    <name type="scientific">Pilimelia anulata</name>
    <dbReference type="NCBI Taxonomy" id="53371"/>
    <lineage>
        <taxon>Bacteria</taxon>
        <taxon>Bacillati</taxon>
        <taxon>Actinomycetota</taxon>
        <taxon>Actinomycetes</taxon>
        <taxon>Micromonosporales</taxon>
        <taxon>Micromonosporaceae</taxon>
        <taxon>Pilimelia</taxon>
    </lineage>
</organism>
<feature type="region of interest" description="Disordered" evidence="1">
    <location>
        <begin position="1"/>
        <end position="100"/>
    </location>
</feature>
<dbReference type="AlphaFoldDB" id="A0A8J3B7E0"/>
<dbReference type="Pfam" id="PF11662">
    <property type="entry name" value="DUF3263"/>
    <property type="match status" value="1"/>
</dbReference>
<dbReference type="RefSeq" id="WP_229783504.1">
    <property type="nucleotide sequence ID" value="NZ_BMQB01000004.1"/>
</dbReference>
<evidence type="ECO:0000256" key="1">
    <source>
        <dbReference type="SAM" id="MobiDB-lite"/>
    </source>
</evidence>
<dbReference type="EMBL" id="BMQB01000004">
    <property type="protein sequence ID" value="GGJ90942.1"/>
    <property type="molecule type" value="Genomic_DNA"/>
</dbReference>
<feature type="compositionally biased region" description="Basic and acidic residues" evidence="1">
    <location>
        <begin position="1"/>
        <end position="10"/>
    </location>
</feature>
<dbReference type="Proteomes" id="UP000649739">
    <property type="component" value="Unassembled WGS sequence"/>
</dbReference>
<protein>
    <recommendedName>
        <fullName evidence="4">DUF3263 domain-containing protein</fullName>
    </recommendedName>
</protein>
<dbReference type="InterPro" id="IPR021678">
    <property type="entry name" value="DUF3263"/>
</dbReference>
<evidence type="ECO:0000313" key="2">
    <source>
        <dbReference type="EMBL" id="GGJ90942.1"/>
    </source>
</evidence>
<keyword evidence="3" id="KW-1185">Reference proteome</keyword>
<evidence type="ECO:0008006" key="4">
    <source>
        <dbReference type="Google" id="ProtNLM"/>
    </source>
</evidence>
<name>A0A8J3B7E0_9ACTN</name>
<accession>A0A8J3B7E0</accession>
<evidence type="ECO:0000313" key="3">
    <source>
        <dbReference type="Proteomes" id="UP000649739"/>
    </source>
</evidence>
<feature type="compositionally biased region" description="Low complexity" evidence="1">
    <location>
        <begin position="54"/>
        <end position="73"/>
    </location>
</feature>
<gene>
    <name evidence="2" type="ORF">GCM10010123_21020</name>
</gene>
<comment type="caution">
    <text evidence="2">The sequence shown here is derived from an EMBL/GenBank/DDBJ whole genome shotgun (WGS) entry which is preliminary data.</text>
</comment>
<reference evidence="2" key="1">
    <citation type="journal article" date="2014" name="Int. J. Syst. Evol. Microbiol.">
        <title>Complete genome sequence of Corynebacterium casei LMG S-19264T (=DSM 44701T), isolated from a smear-ripened cheese.</title>
        <authorList>
            <consortium name="US DOE Joint Genome Institute (JGI-PGF)"/>
            <person name="Walter F."/>
            <person name="Albersmeier A."/>
            <person name="Kalinowski J."/>
            <person name="Ruckert C."/>
        </authorList>
    </citation>
    <scope>NUCLEOTIDE SEQUENCE</scope>
    <source>
        <strain evidence="2">JCM 3090</strain>
    </source>
</reference>
<sequence>MSERVTRTADGRAAAPAPRVESDPDGAALIGAPAPTDPHPTELHPTEPDPTEPDPTGTDHAGTDPGGAETVGAGPAGGGGADGAEAVGAETPDAGAGGLTDRERAILDFERRWWRHPGAKEQAVLETFALSATRYYQVLRGLVDKPAAVAYDPVLVSRLRRLRARRTRARGGPIAD</sequence>
<reference evidence="2" key="2">
    <citation type="submission" date="2020-09" db="EMBL/GenBank/DDBJ databases">
        <authorList>
            <person name="Sun Q."/>
            <person name="Ohkuma M."/>
        </authorList>
    </citation>
    <scope>NUCLEOTIDE SEQUENCE</scope>
    <source>
        <strain evidence="2">JCM 3090</strain>
    </source>
</reference>